<sequence>MSNQKNQRNSAAFVYELSNALLKEEKDAHDWANLDEQAANAMDPAFALRLEAAEKQVAATHLRAVYAEKRLEVEKRLHKTASDALILQITKQMVEVASGSATLLPQKRKQELSENSDGPAKKSKQAIVVCVECFKSKLHKRCDSDSPC</sequence>
<proteinExistence type="predicted"/>
<dbReference type="GeneID" id="62200045"/>
<evidence type="ECO:0000256" key="1">
    <source>
        <dbReference type="SAM" id="MobiDB-lite"/>
    </source>
</evidence>
<gene>
    <name evidence="2" type="ORF">GT037_001820</name>
</gene>
<dbReference type="AlphaFoldDB" id="A0A8H7BA06"/>
<organism evidence="2 3">
    <name type="scientific">Alternaria burnsii</name>
    <dbReference type="NCBI Taxonomy" id="1187904"/>
    <lineage>
        <taxon>Eukaryota</taxon>
        <taxon>Fungi</taxon>
        <taxon>Dikarya</taxon>
        <taxon>Ascomycota</taxon>
        <taxon>Pezizomycotina</taxon>
        <taxon>Dothideomycetes</taxon>
        <taxon>Pleosporomycetidae</taxon>
        <taxon>Pleosporales</taxon>
        <taxon>Pleosporineae</taxon>
        <taxon>Pleosporaceae</taxon>
        <taxon>Alternaria</taxon>
        <taxon>Alternaria sect. Alternaria</taxon>
    </lineage>
</organism>
<evidence type="ECO:0000313" key="3">
    <source>
        <dbReference type="Proteomes" id="UP000596902"/>
    </source>
</evidence>
<dbReference type="RefSeq" id="XP_038790159.1">
    <property type="nucleotide sequence ID" value="XM_038926867.1"/>
</dbReference>
<feature type="region of interest" description="Disordered" evidence="1">
    <location>
        <begin position="104"/>
        <end position="124"/>
    </location>
</feature>
<reference evidence="2" key="1">
    <citation type="submission" date="2020-01" db="EMBL/GenBank/DDBJ databases">
        <authorList>
            <person name="Feng Z.H.Z."/>
        </authorList>
    </citation>
    <scope>NUCLEOTIDE SEQUENCE</scope>
    <source>
        <strain evidence="2">CBS107.38</strain>
    </source>
</reference>
<evidence type="ECO:0000313" key="2">
    <source>
        <dbReference type="EMBL" id="KAF7680169.1"/>
    </source>
</evidence>
<reference evidence="2" key="2">
    <citation type="submission" date="2020-08" db="EMBL/GenBank/DDBJ databases">
        <title>Draft Genome Sequence of Cumin Blight Pathogen Alternaria burnsii.</title>
        <authorList>
            <person name="Feng Z."/>
        </authorList>
    </citation>
    <scope>NUCLEOTIDE SEQUENCE</scope>
    <source>
        <strain evidence="2">CBS107.38</strain>
    </source>
</reference>
<name>A0A8H7BA06_9PLEO</name>
<dbReference type="EMBL" id="JAAABM010000002">
    <property type="protein sequence ID" value="KAF7680169.1"/>
    <property type="molecule type" value="Genomic_DNA"/>
</dbReference>
<keyword evidence="3" id="KW-1185">Reference proteome</keyword>
<accession>A0A8H7BA06</accession>
<protein>
    <submittedName>
        <fullName evidence="2">Uncharacterized protein</fullName>
    </submittedName>
</protein>
<comment type="caution">
    <text evidence="2">The sequence shown here is derived from an EMBL/GenBank/DDBJ whole genome shotgun (WGS) entry which is preliminary data.</text>
</comment>
<dbReference type="Proteomes" id="UP000596902">
    <property type="component" value="Unassembled WGS sequence"/>
</dbReference>